<sequence>MNMLVNCAGCGTPLQLPPGAPSIRCALCHAITYIADPRTAPPAQPSSASPFAPQPLPPANESPPPSPYGHVPPGPPPNAHGRKRAVICGISYKFSRYELKGCINDARCMKYLLINKFTFPPESILMFTDGSAGVCDSCSSRIVDLDGRVTGISGGMAGLGNAWLISRLRWRTGFLDFLCQHSYELLTLRREIMISMGSSMTVNMS</sequence>
<name>A0A7J6HGG8_CANSA</name>
<feature type="region of interest" description="Disordered" evidence="2">
    <location>
        <begin position="39"/>
        <end position="78"/>
    </location>
</feature>
<dbReference type="GO" id="GO:0005737">
    <property type="term" value="C:cytoplasm"/>
    <property type="evidence" value="ECO:0007669"/>
    <property type="project" value="TreeGrafter"/>
</dbReference>
<dbReference type="Proteomes" id="UP000583929">
    <property type="component" value="Unassembled WGS sequence"/>
</dbReference>
<dbReference type="PANTHER" id="PTHR48104">
    <property type="entry name" value="METACASPASE-4"/>
    <property type="match status" value="1"/>
</dbReference>
<protein>
    <recommendedName>
        <fullName evidence="3">Zinc finger LSD1-type domain-containing protein</fullName>
    </recommendedName>
</protein>
<dbReference type="Gene3D" id="3.40.50.12660">
    <property type="match status" value="1"/>
</dbReference>
<dbReference type="PANTHER" id="PTHR48104:SF30">
    <property type="entry name" value="METACASPASE-1"/>
    <property type="match status" value="1"/>
</dbReference>
<feature type="compositionally biased region" description="Pro residues" evidence="2">
    <location>
        <begin position="52"/>
        <end position="78"/>
    </location>
</feature>
<dbReference type="GO" id="GO:0004197">
    <property type="term" value="F:cysteine-type endopeptidase activity"/>
    <property type="evidence" value="ECO:0007669"/>
    <property type="project" value="TreeGrafter"/>
</dbReference>
<gene>
    <name evidence="4" type="ORF">G4B88_000666</name>
</gene>
<reference evidence="4 5" key="1">
    <citation type="journal article" date="2020" name="bioRxiv">
        <title>Sequence and annotation of 42 cannabis genomes reveals extensive copy number variation in cannabinoid synthesis and pathogen resistance genes.</title>
        <authorList>
            <person name="Mckernan K.J."/>
            <person name="Helbert Y."/>
            <person name="Kane L.T."/>
            <person name="Ebling H."/>
            <person name="Zhang L."/>
            <person name="Liu B."/>
            <person name="Eaton Z."/>
            <person name="Mclaughlin S."/>
            <person name="Kingan S."/>
            <person name="Baybayan P."/>
            <person name="Concepcion G."/>
            <person name="Jordan M."/>
            <person name="Riva A."/>
            <person name="Barbazuk W."/>
            <person name="Harkins T."/>
        </authorList>
    </citation>
    <scope>NUCLEOTIDE SEQUENCE [LARGE SCALE GENOMIC DNA]</scope>
    <source>
        <strain evidence="5">cv. Jamaican Lion 4</strain>
        <tissue evidence="4">Leaf</tissue>
    </source>
</reference>
<dbReference type="EMBL" id="JAATIQ010000046">
    <property type="protein sequence ID" value="KAF4394155.1"/>
    <property type="molecule type" value="Genomic_DNA"/>
</dbReference>
<dbReference type="NCBIfam" id="TIGR01053">
    <property type="entry name" value="LSD1"/>
    <property type="match status" value="1"/>
</dbReference>
<dbReference type="AlphaFoldDB" id="A0A7J6HGG8"/>
<evidence type="ECO:0000313" key="5">
    <source>
        <dbReference type="Proteomes" id="UP000583929"/>
    </source>
</evidence>
<evidence type="ECO:0000313" key="4">
    <source>
        <dbReference type="EMBL" id="KAF4394155.1"/>
    </source>
</evidence>
<comment type="similarity">
    <text evidence="1">Belongs to the peptidase C14B family.</text>
</comment>
<dbReference type="GO" id="GO:0006508">
    <property type="term" value="P:proteolysis"/>
    <property type="evidence" value="ECO:0007669"/>
    <property type="project" value="TreeGrafter"/>
</dbReference>
<accession>A0A7J6HGG8</accession>
<dbReference type="Pfam" id="PF06943">
    <property type="entry name" value="zf-LSD1"/>
    <property type="match status" value="1"/>
</dbReference>
<dbReference type="InterPro" id="IPR050452">
    <property type="entry name" value="Metacaspase"/>
</dbReference>
<comment type="caution">
    <text evidence="4">The sequence shown here is derived from an EMBL/GenBank/DDBJ whole genome shotgun (WGS) entry which is preliminary data.</text>
</comment>
<dbReference type="InterPro" id="IPR005735">
    <property type="entry name" value="Znf_LSD1"/>
</dbReference>
<evidence type="ECO:0000259" key="3">
    <source>
        <dbReference type="Pfam" id="PF06943"/>
    </source>
</evidence>
<evidence type="ECO:0000256" key="2">
    <source>
        <dbReference type="SAM" id="MobiDB-lite"/>
    </source>
</evidence>
<organism evidence="4 5">
    <name type="scientific">Cannabis sativa</name>
    <name type="common">Hemp</name>
    <name type="synonym">Marijuana</name>
    <dbReference type="NCBI Taxonomy" id="3483"/>
    <lineage>
        <taxon>Eukaryota</taxon>
        <taxon>Viridiplantae</taxon>
        <taxon>Streptophyta</taxon>
        <taxon>Embryophyta</taxon>
        <taxon>Tracheophyta</taxon>
        <taxon>Spermatophyta</taxon>
        <taxon>Magnoliopsida</taxon>
        <taxon>eudicotyledons</taxon>
        <taxon>Gunneridae</taxon>
        <taxon>Pentapetalae</taxon>
        <taxon>rosids</taxon>
        <taxon>fabids</taxon>
        <taxon>Rosales</taxon>
        <taxon>Cannabaceae</taxon>
        <taxon>Cannabis</taxon>
    </lineage>
</organism>
<proteinExistence type="inferred from homology"/>
<feature type="domain" description="Zinc finger LSD1-type" evidence="3">
    <location>
        <begin position="7"/>
        <end position="31"/>
    </location>
</feature>
<keyword evidence="5" id="KW-1185">Reference proteome</keyword>
<evidence type="ECO:0000256" key="1">
    <source>
        <dbReference type="ARBA" id="ARBA00009005"/>
    </source>
</evidence>